<comment type="caution">
    <text evidence="2">The sequence shown here is derived from an EMBL/GenBank/DDBJ whole genome shotgun (WGS) entry which is preliminary data.</text>
</comment>
<dbReference type="GO" id="GO:0005730">
    <property type="term" value="C:nucleolus"/>
    <property type="evidence" value="ECO:0007669"/>
    <property type="project" value="TreeGrafter"/>
</dbReference>
<accession>A0A8H3YCW9</accession>
<dbReference type="GO" id="GO:0045144">
    <property type="term" value="P:meiotic sister chromatid segregation"/>
    <property type="evidence" value="ECO:0007669"/>
    <property type="project" value="TreeGrafter"/>
</dbReference>
<evidence type="ECO:0000313" key="2">
    <source>
        <dbReference type="EMBL" id="GHJ84775.1"/>
    </source>
</evidence>
<evidence type="ECO:0008006" key="4">
    <source>
        <dbReference type="Google" id="ProtNLM"/>
    </source>
</evidence>
<dbReference type="OrthoDB" id="3216420at2759"/>
<dbReference type="GO" id="GO:0051315">
    <property type="term" value="P:attachment of mitotic spindle microtubules to kinetochore"/>
    <property type="evidence" value="ECO:0007669"/>
    <property type="project" value="TreeGrafter"/>
</dbReference>
<feature type="compositionally biased region" description="Basic and acidic residues" evidence="1">
    <location>
        <begin position="69"/>
        <end position="86"/>
    </location>
</feature>
<feature type="compositionally biased region" description="Basic and acidic residues" evidence="1">
    <location>
        <begin position="146"/>
        <end position="158"/>
    </location>
</feature>
<keyword evidence="3" id="KW-1185">Reference proteome</keyword>
<organism evidence="2 3">
    <name type="scientific">Naganishia liquefaciens</name>
    <dbReference type="NCBI Taxonomy" id="104408"/>
    <lineage>
        <taxon>Eukaryota</taxon>
        <taxon>Fungi</taxon>
        <taxon>Dikarya</taxon>
        <taxon>Basidiomycota</taxon>
        <taxon>Agaricomycotina</taxon>
        <taxon>Tremellomycetes</taxon>
        <taxon>Filobasidiales</taxon>
        <taxon>Filobasidiaceae</taxon>
        <taxon>Naganishia</taxon>
    </lineage>
</organism>
<feature type="compositionally biased region" description="Low complexity" evidence="1">
    <location>
        <begin position="56"/>
        <end position="67"/>
    </location>
</feature>
<dbReference type="Gene3D" id="3.90.1150.80">
    <property type="match status" value="1"/>
</dbReference>
<protein>
    <recommendedName>
        <fullName evidence="4">Monopolin complex subunit Csm1/Pcs1 C-terminal domain-containing protein</fullName>
    </recommendedName>
</protein>
<dbReference type="InterPro" id="IPR038608">
    <property type="entry name" value="Csm1/Pcs1_C_sf"/>
</dbReference>
<name>A0A8H3YCW9_9TREE</name>
<dbReference type="AlphaFoldDB" id="A0A8H3YCW9"/>
<proteinExistence type="predicted"/>
<dbReference type="GO" id="GO:0033551">
    <property type="term" value="C:monopolin complex"/>
    <property type="evidence" value="ECO:0007669"/>
    <property type="project" value="InterPro"/>
</dbReference>
<evidence type="ECO:0000313" key="3">
    <source>
        <dbReference type="Proteomes" id="UP000620104"/>
    </source>
</evidence>
<evidence type="ECO:0000256" key="1">
    <source>
        <dbReference type="SAM" id="MobiDB-lite"/>
    </source>
</evidence>
<feature type="compositionally biased region" description="Low complexity" evidence="1">
    <location>
        <begin position="10"/>
        <end position="29"/>
    </location>
</feature>
<gene>
    <name evidence="2" type="ORF">NliqN6_1177</name>
</gene>
<dbReference type="EMBL" id="BLZA01000009">
    <property type="protein sequence ID" value="GHJ84775.1"/>
    <property type="molecule type" value="Genomic_DNA"/>
</dbReference>
<dbReference type="GO" id="GO:0034506">
    <property type="term" value="C:chromosome, centromeric core domain"/>
    <property type="evidence" value="ECO:0007669"/>
    <property type="project" value="TreeGrafter"/>
</dbReference>
<sequence>MSSKAPQARKAGTGATKASSSSKATKSTAEMNVDEDDFGGYGSDDAHSAAAKKPKTATSKTASGSTTQDRAKKPTTARDEKMVDPNKEEEEQPRKRTSSRLQGKGKGNDVSQSSAIVPVKSINKATHSKASHDAGNSGSEDDMEESDMRSRLKEMTNEMAKMRSHLDKCMDERDNYAKQVKELKDKRMAVTDELYDKYKAAADSRATAQDEVIQTMQKINHKLSSRVASLEKELVAAKSAKVVEKEAKPPPDPDADALKRLKATLQAVEEASKQKDVQLKEYETEVKLAKDALASANKKLVTAQSASSTTRDAEETAKDSDVIKWYEDLTNLVVLSVKVHNGDCGREVTFVCVETLAEHSLSFRARCYTTAKEDPAKAGTWLYTKQVDYTPIGLEAEKDAAFLARLEMLRDPFTFTRDQAYAFMANLQEKMTTDEEAE</sequence>
<dbReference type="PANTHER" id="PTHR28006:SF1">
    <property type="entry name" value="MONOPOLIN COMPLEX SUBUNIT CSM1"/>
    <property type="match status" value="1"/>
</dbReference>
<feature type="region of interest" description="Disordered" evidence="1">
    <location>
        <begin position="1"/>
        <end position="158"/>
    </location>
</feature>
<dbReference type="Proteomes" id="UP000620104">
    <property type="component" value="Unassembled WGS sequence"/>
</dbReference>
<dbReference type="GO" id="GO:1990644">
    <property type="term" value="F:microtubule site clamp"/>
    <property type="evidence" value="ECO:0007669"/>
    <property type="project" value="TreeGrafter"/>
</dbReference>
<dbReference type="InterPro" id="IPR040349">
    <property type="entry name" value="Csm1/Pcs1"/>
</dbReference>
<dbReference type="CDD" id="cd23787">
    <property type="entry name" value="RWD_CSM1"/>
    <property type="match status" value="1"/>
</dbReference>
<dbReference type="GO" id="GO:0072686">
    <property type="term" value="C:mitotic spindle"/>
    <property type="evidence" value="ECO:0007669"/>
    <property type="project" value="TreeGrafter"/>
</dbReference>
<dbReference type="PANTHER" id="PTHR28006">
    <property type="entry name" value="MONOPOLIN COMPLEX SUBUNIT CSM1"/>
    <property type="match status" value="1"/>
</dbReference>
<reference evidence="2" key="1">
    <citation type="submission" date="2020-07" db="EMBL/GenBank/DDBJ databases">
        <title>Draft Genome Sequence of a Deep-Sea Yeast, Naganishia (Cryptococcus) liquefaciens strain N6.</title>
        <authorList>
            <person name="Han Y.W."/>
            <person name="Kajitani R."/>
            <person name="Morimoto H."/>
            <person name="Parhat M."/>
            <person name="Tsubouchi H."/>
            <person name="Bakenova O."/>
            <person name="Ogata M."/>
            <person name="Argunhan B."/>
            <person name="Aoki R."/>
            <person name="Kajiwara S."/>
            <person name="Itoh T."/>
            <person name="Iwasaki H."/>
        </authorList>
    </citation>
    <scope>NUCLEOTIDE SEQUENCE</scope>
    <source>
        <strain evidence="2">N6</strain>
    </source>
</reference>